<dbReference type="Gene3D" id="1.10.260.40">
    <property type="entry name" value="lambda repressor-like DNA-binding domains"/>
    <property type="match status" value="1"/>
</dbReference>
<dbReference type="Pfam" id="PF15731">
    <property type="entry name" value="MqsA_antitoxin"/>
    <property type="match status" value="1"/>
</dbReference>
<proteinExistence type="predicted"/>
<name>A0A3P3DMF7_9RHOB</name>
<dbReference type="OrthoDB" id="7349669at2"/>
<accession>A0A3P3DMF7</accession>
<evidence type="ECO:0000313" key="2">
    <source>
        <dbReference type="Proteomes" id="UP000282125"/>
    </source>
</evidence>
<reference evidence="1 2" key="1">
    <citation type="submission" date="2018-11" db="EMBL/GenBank/DDBJ databases">
        <title>Gemmobacter sp. nov., YIM 102744-1 draft genome.</title>
        <authorList>
            <person name="Li G."/>
            <person name="Jiang Y."/>
        </authorList>
    </citation>
    <scope>NUCLEOTIDE SEQUENCE [LARGE SCALE GENOMIC DNA]</scope>
    <source>
        <strain evidence="1 2">YIM 102744-1</strain>
    </source>
</reference>
<dbReference type="InterPro" id="IPR010982">
    <property type="entry name" value="Lambda_DNA-bd_dom_sf"/>
</dbReference>
<dbReference type="EMBL" id="RRAZ01000016">
    <property type="protein sequence ID" value="RRH73808.1"/>
    <property type="molecule type" value="Genomic_DNA"/>
</dbReference>
<dbReference type="GO" id="GO:0003677">
    <property type="term" value="F:DNA binding"/>
    <property type="evidence" value="ECO:0007669"/>
    <property type="project" value="InterPro"/>
</dbReference>
<dbReference type="InterPro" id="IPR032758">
    <property type="entry name" value="MqsA/HigA-2"/>
</dbReference>
<protein>
    <submittedName>
        <fullName evidence="1">Type II toxin-antitoxin system MqsA family antitoxin</fullName>
    </submittedName>
</protein>
<comment type="caution">
    <text evidence="1">The sequence shown here is derived from an EMBL/GenBank/DDBJ whole genome shotgun (WGS) entry which is preliminary data.</text>
</comment>
<dbReference type="Proteomes" id="UP000282125">
    <property type="component" value="Unassembled WGS sequence"/>
</dbReference>
<dbReference type="RefSeq" id="WP_124965258.1">
    <property type="nucleotide sequence ID" value="NZ_RRAZ01000016.1"/>
</dbReference>
<gene>
    <name evidence="1" type="ORF">EG244_12100</name>
</gene>
<sequence>MSKAPESMKHPETGIALYRAVRPVAVFYGETSETANLPGWFPEDPALVDMGVLTPADCKFYDRIFNKLKAQAEGFLTPAEVRRIRRRLKLGGRPVTQVMAGEIICADMKAFRRYEAGDAVVPREVDCALRLLDERPTALAILPLAQRYLQAADQGTSHPQLGGIGEIE</sequence>
<dbReference type="AlphaFoldDB" id="A0A3P3DMF7"/>
<keyword evidence="2" id="KW-1185">Reference proteome</keyword>
<evidence type="ECO:0000313" key="1">
    <source>
        <dbReference type="EMBL" id="RRH73808.1"/>
    </source>
</evidence>
<organism evidence="1 2">
    <name type="scientific">Falsigemmobacter faecalis</name>
    <dbReference type="NCBI Taxonomy" id="2488730"/>
    <lineage>
        <taxon>Bacteria</taxon>
        <taxon>Pseudomonadati</taxon>
        <taxon>Pseudomonadota</taxon>
        <taxon>Alphaproteobacteria</taxon>
        <taxon>Rhodobacterales</taxon>
        <taxon>Paracoccaceae</taxon>
        <taxon>Falsigemmobacter</taxon>
    </lineage>
</organism>